<protein>
    <recommendedName>
        <fullName evidence="4">Type II secretion system protein J</fullName>
    </recommendedName>
</protein>
<comment type="caution">
    <text evidence="2">The sequence shown here is derived from an EMBL/GenBank/DDBJ whole genome shotgun (WGS) entry which is preliminary data.</text>
</comment>
<accession>A0A1F5T0Q3</accession>
<proteinExistence type="predicted"/>
<feature type="transmembrane region" description="Helical" evidence="1">
    <location>
        <begin position="12"/>
        <end position="30"/>
    </location>
</feature>
<keyword evidence="1" id="KW-0472">Membrane</keyword>
<evidence type="ECO:0008006" key="4">
    <source>
        <dbReference type="Google" id="ProtNLM"/>
    </source>
</evidence>
<reference evidence="2 3" key="1">
    <citation type="journal article" date="2016" name="Nat. Commun.">
        <title>Thousands of microbial genomes shed light on interconnected biogeochemical processes in an aquifer system.</title>
        <authorList>
            <person name="Anantharaman K."/>
            <person name="Brown C.T."/>
            <person name="Hug L.A."/>
            <person name="Sharon I."/>
            <person name="Castelle C.J."/>
            <person name="Probst A.J."/>
            <person name="Thomas B.C."/>
            <person name="Singh A."/>
            <person name="Wilkins M.J."/>
            <person name="Karaoz U."/>
            <person name="Brodie E.L."/>
            <person name="Williams K.H."/>
            <person name="Hubbard S.S."/>
            <person name="Banfield J.F."/>
        </authorList>
    </citation>
    <scope>NUCLEOTIDE SEQUENCE [LARGE SCALE GENOMIC DNA]</scope>
</reference>
<keyword evidence="1" id="KW-0812">Transmembrane</keyword>
<gene>
    <name evidence="2" type="ORF">A3H09_01280</name>
</gene>
<dbReference type="Pfam" id="PF07963">
    <property type="entry name" value="N_methyl"/>
    <property type="match status" value="1"/>
</dbReference>
<evidence type="ECO:0000313" key="3">
    <source>
        <dbReference type="Proteomes" id="UP000176915"/>
    </source>
</evidence>
<keyword evidence="1" id="KW-1133">Transmembrane helix</keyword>
<evidence type="ECO:0000313" key="2">
    <source>
        <dbReference type="EMBL" id="OGF32051.1"/>
    </source>
</evidence>
<evidence type="ECO:0000256" key="1">
    <source>
        <dbReference type="SAM" id="Phobius"/>
    </source>
</evidence>
<name>A0A1F5T0Q3_9BACT</name>
<dbReference type="PROSITE" id="PS00409">
    <property type="entry name" value="PROKAR_NTER_METHYL"/>
    <property type="match status" value="1"/>
</dbReference>
<dbReference type="NCBIfam" id="TIGR02532">
    <property type="entry name" value="IV_pilin_GFxxxE"/>
    <property type="match status" value="1"/>
</dbReference>
<dbReference type="AlphaFoldDB" id="A0A1F5T0Q3"/>
<organism evidence="2 3">
    <name type="scientific">Candidatus Falkowbacteria bacterium RIFCSPLOWO2_12_FULL_45_13</name>
    <dbReference type="NCBI Taxonomy" id="1797991"/>
    <lineage>
        <taxon>Bacteria</taxon>
        <taxon>Candidatus Falkowiibacteriota</taxon>
    </lineage>
</organism>
<dbReference type="Proteomes" id="UP000176915">
    <property type="component" value="Unassembled WGS sequence"/>
</dbReference>
<dbReference type="EMBL" id="MFFY01000008">
    <property type="protein sequence ID" value="OGF32051.1"/>
    <property type="molecule type" value="Genomic_DNA"/>
</dbReference>
<dbReference type="InterPro" id="IPR012902">
    <property type="entry name" value="N_methyl_site"/>
</dbReference>
<sequence length="206" mass="23341">MRLLKKIKNEKGVSLLELLVAVTLFSVVIISSTQIFKMVVDGQRNAIGAQNVQENIRYAMERMSKEIRMAQIAYRGTQPADRDCKQLFTSPDTATNKVYNLKSANAVDDTLYFKNKDNVCVAYFLENNRLKVKIIKAAGGILIEDFIMPSNTITSNLKFYVADDLIGAYHSVQPYVTMTMDVKAVGLAMHEQKMKIQFTVSSRYYE</sequence>